<protein>
    <submittedName>
        <fullName evidence="1">Uncharacterized protein</fullName>
    </submittedName>
</protein>
<sequence length="102" mass="11627">MQGDDLKVVRSYTCGHGSSSRIIYGIVLWDARRMFGLFLTPVFFVILRKRHKAKAPEAPFERAQVQLASRLDSWIRAPDDQSFGAQVFDVDQPYRFSDVGSC</sequence>
<comment type="caution">
    <text evidence="1">The sequence shown here is derived from an EMBL/GenBank/DDBJ whole genome shotgun (WGS) entry which is preliminary data.</text>
</comment>
<proteinExistence type="predicted"/>
<reference evidence="1 2" key="1">
    <citation type="journal article" date="2018" name="Sci. Rep.">
        <title>Rhizobium tumorigenes sp. nov., a novel plant tumorigenic bacterium isolated from cane gall tumors on thornless blackberry.</title>
        <authorList>
            <person name="Kuzmanovi N."/>
            <person name="Smalla K."/>
            <person name="Gronow S."/>
            <person name="PuBawska J."/>
        </authorList>
    </citation>
    <scope>NUCLEOTIDE SEQUENCE [LARGE SCALE GENOMIC DNA]</scope>
    <source>
        <strain evidence="1 2">CCBAU 85046</strain>
    </source>
</reference>
<keyword evidence="2" id="KW-1185">Reference proteome</keyword>
<dbReference type="AlphaFoldDB" id="A0A2W4F1J1"/>
<accession>A0A2W4F1J1</accession>
<evidence type="ECO:0000313" key="2">
    <source>
        <dbReference type="Proteomes" id="UP000248925"/>
    </source>
</evidence>
<dbReference type="Proteomes" id="UP000248925">
    <property type="component" value="Unassembled WGS sequence"/>
</dbReference>
<name>A0A2W4F1J1_9HYPH</name>
<dbReference type="EMBL" id="PCDP01000012">
    <property type="protein sequence ID" value="PZM15780.1"/>
    <property type="molecule type" value="Genomic_DNA"/>
</dbReference>
<organism evidence="1 2">
    <name type="scientific">Rhizobium tubonense</name>
    <dbReference type="NCBI Taxonomy" id="484088"/>
    <lineage>
        <taxon>Bacteria</taxon>
        <taxon>Pseudomonadati</taxon>
        <taxon>Pseudomonadota</taxon>
        <taxon>Alphaproteobacteria</taxon>
        <taxon>Hyphomicrobiales</taxon>
        <taxon>Rhizobiaceae</taxon>
        <taxon>Rhizobium/Agrobacterium group</taxon>
        <taxon>Rhizobium</taxon>
    </lineage>
</organism>
<evidence type="ECO:0000313" key="1">
    <source>
        <dbReference type="EMBL" id="PZM15780.1"/>
    </source>
</evidence>
<gene>
    <name evidence="1" type="ORF">CPY51_05800</name>
</gene>